<dbReference type="InterPro" id="IPR013210">
    <property type="entry name" value="LRR_N_plant-typ"/>
</dbReference>
<reference evidence="16 17" key="1">
    <citation type="journal article" date="2014" name="PLoS ONE">
        <title>Global Analysis of Gene Expression Profiles in Physic Nut (Jatropha curcas L.) Seedlings Exposed to Salt Stress.</title>
        <authorList>
            <person name="Zhang L."/>
            <person name="Zhang C."/>
            <person name="Wu P."/>
            <person name="Chen Y."/>
            <person name="Li M."/>
            <person name="Jiang H."/>
            <person name="Wu G."/>
        </authorList>
    </citation>
    <scope>NUCLEOTIDE SEQUENCE [LARGE SCALE GENOMIC DNA]</scope>
    <source>
        <strain evidence="17">cv. GZQX0401</strain>
        <tissue evidence="16">Young leaves</tissue>
    </source>
</reference>
<dbReference type="Proteomes" id="UP000027138">
    <property type="component" value="Unassembled WGS sequence"/>
</dbReference>
<keyword evidence="9" id="KW-0472">Membrane</keyword>
<keyword evidence="6 14" id="KW-0732">Signal</keyword>
<evidence type="ECO:0000256" key="5">
    <source>
        <dbReference type="ARBA" id="ARBA00022692"/>
    </source>
</evidence>
<keyword evidence="3" id="KW-0964">Secreted</keyword>
<evidence type="ECO:0000256" key="2">
    <source>
        <dbReference type="ARBA" id="ARBA00022512"/>
    </source>
</evidence>
<evidence type="ECO:0000256" key="11">
    <source>
        <dbReference type="ARBA" id="ARBA00023278"/>
    </source>
</evidence>
<evidence type="ECO:0000313" key="16">
    <source>
        <dbReference type="EMBL" id="KDP40220.1"/>
    </source>
</evidence>
<name>A0A067L6X6_JATCU</name>
<dbReference type="EMBL" id="KK914334">
    <property type="protein sequence ID" value="KDP40220.1"/>
    <property type="molecule type" value="Genomic_DNA"/>
</dbReference>
<keyword evidence="12" id="KW-0961">Cell wall biogenesis/degradation</keyword>
<dbReference type="AlphaFoldDB" id="A0A067L6X6"/>
<dbReference type="FunFam" id="3.80.10.10:FF:000224">
    <property type="entry name" value="Leucine-rich repeat extensin-like protein 1"/>
    <property type="match status" value="1"/>
</dbReference>
<keyword evidence="11" id="KW-0379">Hydroxylation</keyword>
<evidence type="ECO:0000256" key="12">
    <source>
        <dbReference type="ARBA" id="ARBA00023316"/>
    </source>
</evidence>
<evidence type="ECO:0000313" key="17">
    <source>
        <dbReference type="Proteomes" id="UP000027138"/>
    </source>
</evidence>
<dbReference type="InterPro" id="IPR032675">
    <property type="entry name" value="LRR_dom_sf"/>
</dbReference>
<evidence type="ECO:0000256" key="14">
    <source>
        <dbReference type="SAM" id="SignalP"/>
    </source>
</evidence>
<evidence type="ECO:0000256" key="1">
    <source>
        <dbReference type="ARBA" id="ARBA00004191"/>
    </source>
</evidence>
<dbReference type="InterPro" id="IPR001611">
    <property type="entry name" value="Leu-rich_rpt"/>
</dbReference>
<evidence type="ECO:0000256" key="7">
    <source>
        <dbReference type="ARBA" id="ARBA00022737"/>
    </source>
</evidence>
<comment type="subcellular location">
    <subcellularLocation>
        <location evidence="1">Secreted</location>
        <location evidence="1">Cell wall</location>
    </subcellularLocation>
</comment>
<keyword evidence="5" id="KW-0812">Transmembrane</keyword>
<proteinExistence type="predicted"/>
<keyword evidence="8" id="KW-1133">Transmembrane helix</keyword>
<organism evidence="16 17">
    <name type="scientific">Jatropha curcas</name>
    <name type="common">Barbados nut</name>
    <dbReference type="NCBI Taxonomy" id="180498"/>
    <lineage>
        <taxon>Eukaryota</taxon>
        <taxon>Viridiplantae</taxon>
        <taxon>Streptophyta</taxon>
        <taxon>Embryophyta</taxon>
        <taxon>Tracheophyta</taxon>
        <taxon>Spermatophyta</taxon>
        <taxon>Magnoliopsida</taxon>
        <taxon>eudicotyledons</taxon>
        <taxon>Gunneridae</taxon>
        <taxon>Pentapetalae</taxon>
        <taxon>rosids</taxon>
        <taxon>fabids</taxon>
        <taxon>Malpighiales</taxon>
        <taxon>Euphorbiaceae</taxon>
        <taxon>Crotonoideae</taxon>
        <taxon>Jatropheae</taxon>
        <taxon>Jatropha</taxon>
    </lineage>
</organism>
<dbReference type="GO" id="GO:0071555">
    <property type="term" value="P:cell wall organization"/>
    <property type="evidence" value="ECO:0007669"/>
    <property type="project" value="UniProtKB-KW"/>
</dbReference>
<evidence type="ECO:0000256" key="9">
    <source>
        <dbReference type="ARBA" id="ARBA00023136"/>
    </source>
</evidence>
<protein>
    <recommendedName>
        <fullName evidence="13">Cell wall hydroxyproline-rich glycoprotein</fullName>
    </recommendedName>
</protein>
<keyword evidence="10" id="KW-0325">Glycoprotein</keyword>
<feature type="domain" description="Leucine-rich repeat-containing N-terminal plant-type" evidence="15">
    <location>
        <begin position="50"/>
        <end position="82"/>
    </location>
</feature>
<evidence type="ECO:0000259" key="15">
    <source>
        <dbReference type="Pfam" id="PF08263"/>
    </source>
</evidence>
<feature type="chain" id="PRO_5001640205" description="Cell wall hydroxyproline-rich glycoprotein" evidence="14">
    <location>
        <begin position="29"/>
        <end position="370"/>
    </location>
</feature>
<dbReference type="PANTHER" id="PTHR32093:SF106">
    <property type="entry name" value="LEUCINE-RICH REPEAT-CONTAINING N-TERMINAL PLANT-TYPE DOMAIN-CONTAINING PROTEIN"/>
    <property type="match status" value="1"/>
</dbReference>
<evidence type="ECO:0000256" key="8">
    <source>
        <dbReference type="ARBA" id="ARBA00022989"/>
    </source>
</evidence>
<dbReference type="PANTHER" id="PTHR32093">
    <property type="entry name" value="LEUCINE-RICH REPEAT EXTENSIN-LIKE PROTEIN 3-RELATED"/>
    <property type="match status" value="1"/>
</dbReference>
<dbReference type="Gene3D" id="3.80.10.10">
    <property type="entry name" value="Ribonuclease Inhibitor"/>
    <property type="match status" value="2"/>
</dbReference>
<keyword evidence="7" id="KW-0677">Repeat</keyword>
<keyword evidence="2" id="KW-0134">Cell wall</keyword>
<evidence type="ECO:0000256" key="4">
    <source>
        <dbReference type="ARBA" id="ARBA00022614"/>
    </source>
</evidence>
<sequence>MEKSWHLSLALIWLVLSIVLFLSKPSYQDDIFPFPSFPILNPRLMKAYIALQAWKLAITSDPNNFTANWYGHNVCNYTGVYCAPALDDPHILTVAGIDLNHANIAGYLPEELGLLKDLALFHLNSNRFCGTIPASFIHLHLLYELDVSNNQFSGPFPYVVLYLPSLKYLDIRFNQFDGEIPEEVFDLPLDALFLNDNKFESSLPENLGNSPVSVFVLANSNVRGCIPPSLARMAATLEEIVLSNLGLTGCLRQDIGVLKGLKVLDLSFNKLSGYLPASIGEMRNLEQLNVAHNKFYGQVPQSICSLPNLKNFTYSFNYFSGESPVCLRLPAIDDQRNCIPSRPFQRSPEECRSFYAHQRVICGANKCPKS</sequence>
<dbReference type="SMART" id="SM00369">
    <property type="entry name" value="LRR_TYP"/>
    <property type="match status" value="3"/>
</dbReference>
<keyword evidence="4" id="KW-0433">Leucine-rich repeat</keyword>
<dbReference type="Pfam" id="PF00560">
    <property type="entry name" value="LRR_1"/>
    <property type="match status" value="2"/>
</dbReference>
<dbReference type="SUPFAM" id="SSF52058">
    <property type="entry name" value="L domain-like"/>
    <property type="match status" value="1"/>
</dbReference>
<dbReference type="STRING" id="180498.A0A067L6X6"/>
<evidence type="ECO:0000256" key="3">
    <source>
        <dbReference type="ARBA" id="ARBA00022525"/>
    </source>
</evidence>
<dbReference type="InterPro" id="IPR051582">
    <property type="entry name" value="LRR_extensin-like_regulator"/>
</dbReference>
<accession>A0A067L6X6</accession>
<evidence type="ECO:0000256" key="13">
    <source>
        <dbReference type="ARBA" id="ARBA00041871"/>
    </source>
</evidence>
<dbReference type="InterPro" id="IPR003591">
    <property type="entry name" value="Leu-rich_rpt_typical-subtyp"/>
</dbReference>
<dbReference type="Pfam" id="PF13855">
    <property type="entry name" value="LRR_8"/>
    <property type="match status" value="1"/>
</dbReference>
<dbReference type="Pfam" id="PF08263">
    <property type="entry name" value="LRRNT_2"/>
    <property type="match status" value="1"/>
</dbReference>
<gene>
    <name evidence="16" type="ORF">JCGZ_02218</name>
</gene>
<keyword evidence="17" id="KW-1185">Reference proteome</keyword>
<dbReference type="KEGG" id="jcu:105632029"/>
<feature type="signal peptide" evidence="14">
    <location>
        <begin position="1"/>
        <end position="28"/>
    </location>
</feature>
<dbReference type="OrthoDB" id="676979at2759"/>
<evidence type="ECO:0000256" key="10">
    <source>
        <dbReference type="ARBA" id="ARBA00023180"/>
    </source>
</evidence>
<evidence type="ECO:0000256" key="6">
    <source>
        <dbReference type="ARBA" id="ARBA00022729"/>
    </source>
</evidence>